<dbReference type="Proteomes" id="UP000050430">
    <property type="component" value="Unassembled WGS sequence"/>
</dbReference>
<dbReference type="GO" id="GO:0009117">
    <property type="term" value="P:nucleotide metabolic process"/>
    <property type="evidence" value="ECO:0007669"/>
    <property type="project" value="UniProtKB-KW"/>
</dbReference>
<comment type="cofactor">
    <cofactor evidence="11">
        <name>Mg(2+)</name>
        <dbReference type="ChEBI" id="CHEBI:18420"/>
    </cofactor>
    <cofactor evidence="11">
        <name>Mn(2+)</name>
        <dbReference type="ChEBI" id="CHEBI:29035"/>
    </cofactor>
    <text evidence="11">Binds 1 divalent metal cation per subunit; can use either Mg(2+) or Mn(2+).</text>
</comment>
<dbReference type="PANTHER" id="PTHR34699:SF2">
    <property type="entry name" value="NON-CANONICAL PURINE NTP PHOSPHATASE_PRRC1 DOMAIN-CONTAINING PROTEIN"/>
    <property type="match status" value="1"/>
</dbReference>
<organism evidence="13 14">
    <name type="scientific">Leptolinea tardivitalis</name>
    <dbReference type="NCBI Taxonomy" id="229920"/>
    <lineage>
        <taxon>Bacteria</taxon>
        <taxon>Bacillati</taxon>
        <taxon>Chloroflexota</taxon>
        <taxon>Anaerolineae</taxon>
        <taxon>Anaerolineales</taxon>
        <taxon>Anaerolineaceae</taxon>
        <taxon>Leptolinea</taxon>
    </lineage>
</organism>
<feature type="domain" description="Non-canonical purine NTP phosphatase/PRRC1" evidence="12">
    <location>
        <begin position="7"/>
        <end position="170"/>
    </location>
</feature>
<comment type="caution">
    <text evidence="13">The sequence shown here is derived from an EMBL/GenBank/DDBJ whole genome shotgun (WGS) entry which is preliminary data.</text>
</comment>
<evidence type="ECO:0000256" key="7">
    <source>
        <dbReference type="ARBA" id="ARBA00023211"/>
    </source>
</evidence>
<dbReference type="InterPro" id="IPR050299">
    <property type="entry name" value="YjjX_NTPase"/>
</dbReference>
<protein>
    <recommendedName>
        <fullName evidence="11">Probable inosine/xanthosine triphosphatase</fullName>
        <shortName evidence="11">ITPase/XTPase</shortName>
        <ecNumber evidence="11">3.6.1.73</ecNumber>
    </recommendedName>
    <alternativeName>
        <fullName evidence="11">Non-canonical purine NTP phosphatase</fullName>
    </alternativeName>
    <alternativeName>
        <fullName evidence="11">Non-standard purine NTP phosphatase</fullName>
    </alternativeName>
    <alternativeName>
        <fullName evidence="11">Nucleoside-triphosphate phosphatase</fullName>
        <shortName evidence="11">NTPase</shortName>
    </alternativeName>
</protein>
<proteinExistence type="inferred from homology"/>
<comment type="caution">
    <text evidence="11">Lacks conserved residue(s) required for the propagation of feature annotation.</text>
</comment>
<keyword evidence="2 11" id="KW-0479">Metal-binding</keyword>
<keyword evidence="6 11" id="KW-0546">Nucleotide metabolism</keyword>
<keyword evidence="14" id="KW-1185">Reference proteome</keyword>
<dbReference type="GO" id="GO:0006772">
    <property type="term" value="P:thiamine metabolic process"/>
    <property type="evidence" value="ECO:0007669"/>
    <property type="project" value="TreeGrafter"/>
</dbReference>
<dbReference type="GO" id="GO:0046872">
    <property type="term" value="F:metal ion binding"/>
    <property type="evidence" value="ECO:0007669"/>
    <property type="project" value="UniProtKB-KW"/>
</dbReference>
<dbReference type="EMBL" id="LGCK01000006">
    <property type="protein sequence ID" value="KPL73504.1"/>
    <property type="molecule type" value="Genomic_DNA"/>
</dbReference>
<dbReference type="RefSeq" id="WP_062421981.1">
    <property type="nucleotide sequence ID" value="NZ_BBYA01000009.1"/>
</dbReference>
<dbReference type="NCBIfam" id="TIGR00258">
    <property type="entry name" value="inosine/xanthosine triphosphatase"/>
    <property type="match status" value="1"/>
</dbReference>
<dbReference type="SUPFAM" id="SSF52972">
    <property type="entry name" value="ITPase-like"/>
    <property type="match status" value="1"/>
</dbReference>
<dbReference type="GO" id="GO:0103023">
    <property type="term" value="F:ITPase activity"/>
    <property type="evidence" value="ECO:0007669"/>
    <property type="project" value="UniProtKB-EC"/>
</dbReference>
<dbReference type="Gene3D" id="3.90.950.10">
    <property type="match status" value="1"/>
</dbReference>
<comment type="catalytic activity">
    <reaction evidence="8 11">
        <text>ITP + H2O = IDP + phosphate + H(+)</text>
        <dbReference type="Rhea" id="RHEA:28330"/>
        <dbReference type="ChEBI" id="CHEBI:15377"/>
        <dbReference type="ChEBI" id="CHEBI:15378"/>
        <dbReference type="ChEBI" id="CHEBI:43474"/>
        <dbReference type="ChEBI" id="CHEBI:58280"/>
        <dbReference type="ChEBI" id="CHEBI:61402"/>
        <dbReference type="EC" id="3.6.1.73"/>
    </reaction>
</comment>
<evidence type="ECO:0000256" key="9">
    <source>
        <dbReference type="ARBA" id="ARBA00048781"/>
    </source>
</evidence>
<evidence type="ECO:0000256" key="5">
    <source>
        <dbReference type="ARBA" id="ARBA00022842"/>
    </source>
</evidence>
<comment type="similarity">
    <text evidence="10 11">Belongs to the YjjX NTPase family.</text>
</comment>
<dbReference type="AlphaFoldDB" id="A0A0P6WXT7"/>
<feature type="binding site" evidence="11">
    <location>
        <position position="68"/>
    </location>
    <ligand>
        <name>Mg(2+)</name>
        <dbReference type="ChEBI" id="CHEBI:18420"/>
    </ligand>
</feature>
<comment type="cofactor">
    <cofactor evidence="1">
        <name>Mn(2+)</name>
        <dbReference type="ChEBI" id="CHEBI:29035"/>
    </cofactor>
</comment>
<accession>A0A0P6WXT7</accession>
<dbReference type="FunFam" id="3.90.950.10:FF:000002">
    <property type="entry name" value="Inosine/xanthosine triphosphatase"/>
    <property type="match status" value="1"/>
</dbReference>
<evidence type="ECO:0000313" key="14">
    <source>
        <dbReference type="Proteomes" id="UP000050430"/>
    </source>
</evidence>
<keyword evidence="4 11" id="KW-0378">Hydrolase</keyword>
<dbReference type="Pfam" id="PF01931">
    <property type="entry name" value="NTPase_I-T"/>
    <property type="match status" value="1"/>
</dbReference>
<evidence type="ECO:0000256" key="1">
    <source>
        <dbReference type="ARBA" id="ARBA00001936"/>
    </source>
</evidence>
<evidence type="ECO:0000256" key="10">
    <source>
        <dbReference type="ARBA" id="ARBA00060855"/>
    </source>
</evidence>
<dbReference type="NCBIfam" id="NF003459">
    <property type="entry name" value="PRK05074.1"/>
    <property type="match status" value="1"/>
</dbReference>
<dbReference type="GO" id="GO:0000166">
    <property type="term" value="F:nucleotide binding"/>
    <property type="evidence" value="ECO:0007669"/>
    <property type="project" value="UniProtKB-KW"/>
</dbReference>
<dbReference type="PANTHER" id="PTHR34699">
    <property type="match status" value="1"/>
</dbReference>
<reference evidence="13 14" key="1">
    <citation type="submission" date="2015-07" db="EMBL/GenBank/DDBJ databases">
        <title>Genome sequence of Leptolinea tardivitalis DSM 16556.</title>
        <authorList>
            <person name="Hemp J."/>
            <person name="Ward L.M."/>
            <person name="Pace L.A."/>
            <person name="Fischer W.W."/>
        </authorList>
    </citation>
    <scope>NUCLEOTIDE SEQUENCE [LARGE SCALE GENOMIC DNA]</scope>
    <source>
        <strain evidence="13 14">YMTK-2</strain>
    </source>
</reference>
<dbReference type="EC" id="3.6.1.73" evidence="11"/>
<evidence type="ECO:0000256" key="2">
    <source>
        <dbReference type="ARBA" id="ARBA00022723"/>
    </source>
</evidence>
<evidence type="ECO:0000256" key="8">
    <source>
        <dbReference type="ARBA" id="ARBA00048174"/>
    </source>
</evidence>
<evidence type="ECO:0000256" key="11">
    <source>
        <dbReference type="HAMAP-Rule" id="MF_00648"/>
    </source>
</evidence>
<dbReference type="HAMAP" id="MF_00648">
    <property type="entry name" value="Non_canon_purine_NTPase_YjjX"/>
    <property type="match status" value="1"/>
</dbReference>
<sequence>MPSIIIASRNPVKRQAILRGFKQIFPGENFEITAAEAASGVCDQPVGDDETRRGALNRLNAIKSQYPQADYWSAIEGGVADVDDRLSAFAWIVIANQQHMGWSRSASFFLPENVAELVRQGVELGEADDRVFGRQNSKQMNGAVGILTRDAVDREELYTHAVLLALIPFLNPTLY</sequence>
<dbReference type="InterPro" id="IPR002786">
    <property type="entry name" value="Non_canon_purine_NTPase"/>
</dbReference>
<dbReference type="OrthoDB" id="164951at2"/>
<dbReference type="InterPro" id="IPR026533">
    <property type="entry name" value="NTPase/PRRC1"/>
</dbReference>
<evidence type="ECO:0000256" key="6">
    <source>
        <dbReference type="ARBA" id="ARBA00023080"/>
    </source>
</evidence>
<dbReference type="InterPro" id="IPR029001">
    <property type="entry name" value="ITPase-like_fam"/>
</dbReference>
<comment type="function">
    <text evidence="11">Phosphatase that hydrolyzes non-canonical purine nucleotides such as XTP and ITP to their respective diphosphate derivatives. Probably excludes non-canonical purines from DNA/RNA precursor pool, thus preventing their incorporation into DNA/RNA and avoiding chromosomal lesions.</text>
</comment>
<keyword evidence="3 11" id="KW-0547">Nucleotide-binding</keyword>
<evidence type="ECO:0000313" key="13">
    <source>
        <dbReference type="EMBL" id="KPL73504.1"/>
    </source>
</evidence>
<gene>
    <name evidence="13" type="ORF">ADM99_04845</name>
</gene>
<evidence type="ECO:0000256" key="4">
    <source>
        <dbReference type="ARBA" id="ARBA00022801"/>
    </source>
</evidence>
<evidence type="ECO:0000259" key="12">
    <source>
        <dbReference type="Pfam" id="PF01931"/>
    </source>
</evidence>
<evidence type="ECO:0000256" key="3">
    <source>
        <dbReference type="ARBA" id="ARBA00022741"/>
    </source>
</evidence>
<name>A0A0P6WXT7_9CHLR</name>
<keyword evidence="5 11" id="KW-0460">Magnesium</keyword>
<keyword evidence="7 11" id="KW-0464">Manganese</keyword>
<dbReference type="STRING" id="229920.ADM99_04845"/>
<comment type="catalytic activity">
    <reaction evidence="9 11">
        <text>XTP + H2O = XDP + phosphate + H(+)</text>
        <dbReference type="Rhea" id="RHEA:28406"/>
        <dbReference type="ChEBI" id="CHEBI:15377"/>
        <dbReference type="ChEBI" id="CHEBI:15378"/>
        <dbReference type="ChEBI" id="CHEBI:43474"/>
        <dbReference type="ChEBI" id="CHEBI:59884"/>
        <dbReference type="ChEBI" id="CHEBI:61314"/>
        <dbReference type="EC" id="3.6.1.73"/>
    </reaction>
</comment>
<comment type="subunit">
    <text evidence="11">Homodimer.</text>
</comment>